<dbReference type="SUPFAM" id="SSF53927">
    <property type="entry name" value="Cytidine deaminase-like"/>
    <property type="match status" value="1"/>
</dbReference>
<gene>
    <name evidence="2" type="ORF">LSP00402_LOCUS10177</name>
</gene>
<protein>
    <recommendedName>
        <fullName evidence="1">CMP/dCMP-type deaminase domain-containing protein</fullName>
    </recommendedName>
</protein>
<dbReference type="InterPro" id="IPR002125">
    <property type="entry name" value="CMP_dCMP_dom"/>
</dbReference>
<evidence type="ECO:0000259" key="1">
    <source>
        <dbReference type="Pfam" id="PF00383"/>
    </source>
</evidence>
<dbReference type="Gene3D" id="3.40.140.10">
    <property type="entry name" value="Cytidine Deaminase, domain 2"/>
    <property type="match status" value="1"/>
</dbReference>
<proteinExistence type="predicted"/>
<feature type="domain" description="CMP/dCMP-type deaminase" evidence="1">
    <location>
        <begin position="90"/>
        <end position="174"/>
    </location>
</feature>
<name>A0A7S2TS26_9EUKA</name>
<dbReference type="CDD" id="cd01285">
    <property type="entry name" value="nucleoside_deaminase"/>
    <property type="match status" value="1"/>
</dbReference>
<dbReference type="GO" id="GO:0003824">
    <property type="term" value="F:catalytic activity"/>
    <property type="evidence" value="ECO:0007669"/>
    <property type="project" value="InterPro"/>
</dbReference>
<sequence>MRRVARGKLHPTVYLNRTGASPQTTTSNRHRPFCSKRTILKGYADIQRRAMATAAGPSAEQLATLTGGTTVTFIDRLLSVVEEEIVPLSQEGVRKGNKLFGGAVLRKSDLSTVSASTNTETGNPLFHGEITAICDFYDMPRDERPPAKDTIFLTTHEPCPLCLSAIAWGDWDNFFYLFTYEDTKDAFSIPHDLRMHEEIFRVKNGEYNHENHYWNAWGIKALIRGLGDGEHHASRLKFEERLEKLHVTYDEMSDVYQQSKGKGAEIPLS</sequence>
<dbReference type="InterPro" id="IPR016193">
    <property type="entry name" value="Cytidine_deaminase-like"/>
</dbReference>
<organism evidence="2">
    <name type="scientific">Lotharella oceanica</name>
    <dbReference type="NCBI Taxonomy" id="641309"/>
    <lineage>
        <taxon>Eukaryota</taxon>
        <taxon>Sar</taxon>
        <taxon>Rhizaria</taxon>
        <taxon>Cercozoa</taxon>
        <taxon>Chlorarachniophyceae</taxon>
        <taxon>Lotharella</taxon>
    </lineage>
</organism>
<dbReference type="EMBL" id="HBHP01016431">
    <property type="protein sequence ID" value="CAD9764472.1"/>
    <property type="molecule type" value="Transcribed_RNA"/>
</dbReference>
<dbReference type="Pfam" id="PF00383">
    <property type="entry name" value="dCMP_cyt_deam_1"/>
    <property type="match status" value="1"/>
</dbReference>
<dbReference type="AlphaFoldDB" id="A0A7S2TS26"/>
<reference evidence="2" key="1">
    <citation type="submission" date="2021-01" db="EMBL/GenBank/DDBJ databases">
        <authorList>
            <person name="Corre E."/>
            <person name="Pelletier E."/>
            <person name="Niang G."/>
            <person name="Scheremetjew M."/>
            <person name="Finn R."/>
            <person name="Kale V."/>
            <person name="Holt S."/>
            <person name="Cochrane G."/>
            <person name="Meng A."/>
            <person name="Brown T."/>
            <person name="Cohen L."/>
        </authorList>
    </citation>
    <scope>NUCLEOTIDE SEQUENCE</scope>
    <source>
        <strain evidence="2">CCMP622</strain>
    </source>
</reference>
<evidence type="ECO:0000313" key="2">
    <source>
        <dbReference type="EMBL" id="CAD9764472.1"/>
    </source>
</evidence>
<accession>A0A7S2TS26</accession>